<evidence type="ECO:0000313" key="1">
    <source>
        <dbReference type="EMBL" id="ANC31947.1"/>
    </source>
</evidence>
<keyword evidence="2" id="KW-1185">Reference proteome</keyword>
<dbReference type="Gene3D" id="3.40.50.300">
    <property type="entry name" value="P-loop containing nucleotide triphosphate hydrolases"/>
    <property type="match status" value="1"/>
</dbReference>
<dbReference type="SUPFAM" id="SSF52540">
    <property type="entry name" value="P-loop containing nucleoside triphosphate hydrolases"/>
    <property type="match status" value="1"/>
</dbReference>
<sequence>MRNYADAVLIWVNGTFGVGKTHTVAELHRRLPGSLVVDPEQVGYGMQKLVPASYRPDFQDFVAWRTGVVEVLDLILRRHDGHVLVPMTVTDRRYFDETVGRLREVGHDVRHIALMAAPETVVARLAGRGLGGGRLADAVGLRRLALRREQWAVDRVVPNLERLGAPGFAQHVATDHLTVAQAAEQVAALCAVQLAPDDAGPVRRAARRLATTWEHVRPR</sequence>
<accession>A0A161IEY0</accession>
<reference evidence="1 2" key="1">
    <citation type="submission" date="2016-01" db="EMBL/GenBank/DDBJ databases">
        <title>Complete genome sequence of a soil Actinobacterium, Isoptericola dokdonensis DS-3.</title>
        <authorList>
            <person name="Kwon S.-K."/>
            <person name="Kim J.F."/>
        </authorList>
    </citation>
    <scope>NUCLEOTIDE SEQUENCE [LARGE SCALE GENOMIC DNA]</scope>
    <source>
        <strain evidence="1 2">DS-3</strain>
    </source>
</reference>
<dbReference type="STRING" id="1300344.I598_2410"/>
<dbReference type="InterPro" id="IPR027417">
    <property type="entry name" value="P-loop_NTPase"/>
</dbReference>
<evidence type="ECO:0000313" key="2">
    <source>
        <dbReference type="Proteomes" id="UP000076794"/>
    </source>
</evidence>
<gene>
    <name evidence="1" type="primary">tmrB</name>
    <name evidence="1" type="ORF">I598_2410</name>
</gene>
<organism evidence="1 2">
    <name type="scientific">Isoptericola dokdonensis DS-3</name>
    <dbReference type="NCBI Taxonomy" id="1300344"/>
    <lineage>
        <taxon>Bacteria</taxon>
        <taxon>Bacillati</taxon>
        <taxon>Actinomycetota</taxon>
        <taxon>Actinomycetes</taxon>
        <taxon>Micrococcales</taxon>
        <taxon>Promicromonosporaceae</taxon>
        <taxon>Isoptericola</taxon>
    </lineage>
</organism>
<protein>
    <submittedName>
        <fullName evidence="1">Tunicamycin resistance protein</fullName>
    </submittedName>
</protein>
<name>A0A161IEY0_9MICO</name>
<dbReference type="EMBL" id="CP014209">
    <property type="protein sequence ID" value="ANC31947.1"/>
    <property type="molecule type" value="Genomic_DNA"/>
</dbReference>
<dbReference type="Pfam" id="PF13671">
    <property type="entry name" value="AAA_33"/>
    <property type="match status" value="1"/>
</dbReference>
<dbReference type="PATRIC" id="fig|1300344.3.peg.2416"/>
<dbReference type="KEGG" id="ido:I598_2410"/>
<dbReference type="Proteomes" id="UP000076794">
    <property type="component" value="Chromosome"/>
</dbReference>
<proteinExistence type="predicted"/>
<dbReference type="AlphaFoldDB" id="A0A161IEY0"/>